<dbReference type="AlphaFoldDB" id="A0AAU8RT14"/>
<organism evidence="2 3">
    <name type="scientific">Pseudomonas putida S13.1.2</name>
    <dbReference type="NCBI Taxonomy" id="1384061"/>
    <lineage>
        <taxon>Bacteria</taxon>
        <taxon>Pseudomonadati</taxon>
        <taxon>Pseudomonadota</taxon>
        <taxon>Gammaproteobacteria</taxon>
        <taxon>Pseudomonadales</taxon>
        <taxon>Pseudomonadaceae</taxon>
        <taxon>Pseudomonas</taxon>
    </lineage>
</organism>
<sequence>MIISTFSYLWSSTAIDAIAQLSEHGHRVFEVPVSSPHCWPVEMSTAERSAASVRLRQYDAKIRSLNAGGYDINLASPAANMRQKSIDHIKAVIDLAVAWDTREVVISPGTRRPMISPPLEKTYDWMYESLAVLTPLAKQAGVRLLLENTPYCFTPTMRELAEVVGVLNDDVVRVVYDIANAAYIGEDPVASLLAYQSAIDFVHVSDTGTDVWGHDPVGTGIVDFVGLGEAVHATCGIENCVLEIIREENALYELNKGVQDLRDKGWNIP</sequence>
<protein>
    <submittedName>
        <fullName evidence="2">Xylose isomerase</fullName>
    </submittedName>
</protein>
<dbReference type="Pfam" id="PF01261">
    <property type="entry name" value="AP_endonuc_2"/>
    <property type="match status" value="1"/>
</dbReference>
<evidence type="ECO:0000313" key="2">
    <source>
        <dbReference type="EMBL" id="AJQ46072.1"/>
    </source>
</evidence>
<dbReference type="RefSeq" id="WP_019470565.1">
    <property type="nucleotide sequence ID" value="NZ_CP010979.1"/>
</dbReference>
<gene>
    <name evidence="2" type="ORF">N805_02010</name>
</gene>
<evidence type="ECO:0000259" key="1">
    <source>
        <dbReference type="Pfam" id="PF01261"/>
    </source>
</evidence>
<accession>A0AAU8RT14</accession>
<dbReference type="EMBL" id="CP010979">
    <property type="protein sequence ID" value="AJQ46072.1"/>
    <property type="molecule type" value="Genomic_DNA"/>
</dbReference>
<dbReference type="Gene3D" id="3.20.20.150">
    <property type="entry name" value="Divalent-metal-dependent TIM barrel enzymes"/>
    <property type="match status" value="1"/>
</dbReference>
<dbReference type="GO" id="GO:0016853">
    <property type="term" value="F:isomerase activity"/>
    <property type="evidence" value="ECO:0007669"/>
    <property type="project" value="UniProtKB-KW"/>
</dbReference>
<feature type="domain" description="Xylose isomerase-like TIM barrel" evidence="1">
    <location>
        <begin position="19"/>
        <end position="247"/>
    </location>
</feature>
<dbReference type="InterPro" id="IPR013022">
    <property type="entry name" value="Xyl_isomerase-like_TIM-brl"/>
</dbReference>
<dbReference type="SUPFAM" id="SSF51658">
    <property type="entry name" value="Xylose isomerase-like"/>
    <property type="match status" value="1"/>
</dbReference>
<name>A0AAU8RT14_PSEPU</name>
<proteinExistence type="predicted"/>
<dbReference type="PANTHER" id="PTHR12110:SF53">
    <property type="entry name" value="BLR5974 PROTEIN"/>
    <property type="match status" value="1"/>
</dbReference>
<dbReference type="Proteomes" id="UP000033260">
    <property type="component" value="Chromosome"/>
</dbReference>
<reference evidence="2 3" key="1">
    <citation type="submission" date="2015-02" db="EMBL/GenBank/DDBJ databases">
        <title>Complete Genome Sequencing of Pseudomonas putida S13.1.2.</title>
        <authorList>
            <person name="Chong T.M."/>
            <person name="Chan K.G."/>
            <person name="Dessaux Y."/>
        </authorList>
    </citation>
    <scope>NUCLEOTIDE SEQUENCE [LARGE SCALE GENOMIC DNA]</scope>
    <source>
        <strain evidence="2 3">S13.1.2</strain>
    </source>
</reference>
<dbReference type="InterPro" id="IPR050312">
    <property type="entry name" value="IolE/XylAMocC-like"/>
</dbReference>
<keyword evidence="2" id="KW-0413">Isomerase</keyword>
<evidence type="ECO:0000313" key="3">
    <source>
        <dbReference type="Proteomes" id="UP000033260"/>
    </source>
</evidence>
<dbReference type="PANTHER" id="PTHR12110">
    <property type="entry name" value="HYDROXYPYRUVATE ISOMERASE"/>
    <property type="match status" value="1"/>
</dbReference>
<dbReference type="InterPro" id="IPR036237">
    <property type="entry name" value="Xyl_isomerase-like_sf"/>
</dbReference>